<evidence type="ECO:0000256" key="1">
    <source>
        <dbReference type="SAM" id="MobiDB-lite"/>
    </source>
</evidence>
<evidence type="ECO:0000313" key="2">
    <source>
        <dbReference type="EMBL" id="OTF70420.1"/>
    </source>
</evidence>
<sequence length="83" mass="9169">MVEPNGGQQQQSSLSTTTTAAATNNRQQLMKELFKILPSHNHNHHVPLPLSSHSSLIDSRLYGSMRQQQQQPSTMIGGTKSMI</sequence>
<reference evidence="2 3" key="1">
    <citation type="submission" date="2017-03" db="EMBL/GenBank/DDBJ databases">
        <title>Genome Survey of Euroglyphus maynei.</title>
        <authorList>
            <person name="Arlian L.G."/>
            <person name="Morgan M.S."/>
            <person name="Rider S.D."/>
        </authorList>
    </citation>
    <scope>NUCLEOTIDE SEQUENCE [LARGE SCALE GENOMIC DNA]</scope>
    <source>
        <strain evidence="2">Arlian Lab</strain>
        <tissue evidence="2">Whole body</tissue>
    </source>
</reference>
<accession>A0A1Y3APQ4</accession>
<organism evidence="2 3">
    <name type="scientific">Euroglyphus maynei</name>
    <name type="common">Mayne's house dust mite</name>
    <dbReference type="NCBI Taxonomy" id="6958"/>
    <lineage>
        <taxon>Eukaryota</taxon>
        <taxon>Metazoa</taxon>
        <taxon>Ecdysozoa</taxon>
        <taxon>Arthropoda</taxon>
        <taxon>Chelicerata</taxon>
        <taxon>Arachnida</taxon>
        <taxon>Acari</taxon>
        <taxon>Acariformes</taxon>
        <taxon>Sarcoptiformes</taxon>
        <taxon>Astigmata</taxon>
        <taxon>Psoroptidia</taxon>
        <taxon>Analgoidea</taxon>
        <taxon>Pyroglyphidae</taxon>
        <taxon>Pyroglyphinae</taxon>
        <taxon>Euroglyphus</taxon>
    </lineage>
</organism>
<feature type="region of interest" description="Disordered" evidence="1">
    <location>
        <begin position="64"/>
        <end position="83"/>
    </location>
</feature>
<feature type="region of interest" description="Disordered" evidence="1">
    <location>
        <begin position="1"/>
        <end position="26"/>
    </location>
</feature>
<gene>
    <name evidence="2" type="ORF">BLA29_013225</name>
</gene>
<keyword evidence="3" id="KW-1185">Reference proteome</keyword>
<comment type="caution">
    <text evidence="2">The sequence shown here is derived from an EMBL/GenBank/DDBJ whole genome shotgun (WGS) entry which is preliminary data.</text>
</comment>
<evidence type="ECO:0000313" key="3">
    <source>
        <dbReference type="Proteomes" id="UP000194236"/>
    </source>
</evidence>
<proteinExistence type="predicted"/>
<feature type="compositionally biased region" description="Low complexity" evidence="1">
    <location>
        <begin position="8"/>
        <end position="26"/>
    </location>
</feature>
<feature type="compositionally biased region" description="Polar residues" evidence="1">
    <location>
        <begin position="65"/>
        <end position="83"/>
    </location>
</feature>
<dbReference type="EMBL" id="MUJZ01065864">
    <property type="protein sequence ID" value="OTF70420.1"/>
    <property type="molecule type" value="Genomic_DNA"/>
</dbReference>
<dbReference type="AlphaFoldDB" id="A0A1Y3APQ4"/>
<protein>
    <submittedName>
        <fullName evidence="2">Uncharacterized protein</fullName>
    </submittedName>
</protein>
<name>A0A1Y3APQ4_EURMA</name>
<dbReference type="Proteomes" id="UP000194236">
    <property type="component" value="Unassembled WGS sequence"/>
</dbReference>